<organism evidence="1 2">
    <name type="scientific">Mariniradius sediminis</name>
    <dbReference type="NCBI Taxonomy" id="2909237"/>
    <lineage>
        <taxon>Bacteria</taxon>
        <taxon>Pseudomonadati</taxon>
        <taxon>Bacteroidota</taxon>
        <taxon>Cytophagia</taxon>
        <taxon>Cytophagales</taxon>
        <taxon>Cyclobacteriaceae</taxon>
        <taxon>Mariniradius</taxon>
    </lineage>
</organism>
<evidence type="ECO:0000313" key="2">
    <source>
        <dbReference type="Proteomes" id="UP001201449"/>
    </source>
</evidence>
<dbReference type="Proteomes" id="UP001201449">
    <property type="component" value="Unassembled WGS sequence"/>
</dbReference>
<name>A0ABS9BY38_9BACT</name>
<proteinExistence type="predicted"/>
<gene>
    <name evidence="1" type="ORF">L0U89_16510</name>
</gene>
<dbReference type="InterPro" id="IPR010451">
    <property type="entry name" value="Acetoacetate_decarboxylase"/>
</dbReference>
<protein>
    <submittedName>
        <fullName evidence="1">Acetoacetate decarboxylase family protein</fullName>
    </submittedName>
</protein>
<sequence length="295" mass="33030">MPPSRVKRYQGRYALVDGIPYQMPINAKNSPALMAGFTCDWEKANALLPGNEVHALKLPNGKAALLITIINYLDTSIGKYIEYSIAIGCTHGPKPAPPILNAMMLKTYGTGQYILDLPVSSEISVKGGKGIWGMPKHKASLDFKVGDDWVTSQYEKDGQFAFRVEMRLPKGSPSFRMKIGATNYCRFRNMLMASYIYFDTKAEVNLFGKAKANLYIGDHPNVSALRNIGINPDPFFTVFMPKANGILDDHFECWFMTYDKPPTAMPEGLESVVDLGLSEDWYPDPQITDFQKYKI</sequence>
<accession>A0ABS9BY38</accession>
<dbReference type="RefSeq" id="WP_234862524.1">
    <property type="nucleotide sequence ID" value="NZ_JAKEVZ010000014.1"/>
</dbReference>
<evidence type="ECO:0000313" key="1">
    <source>
        <dbReference type="EMBL" id="MCF1752662.1"/>
    </source>
</evidence>
<dbReference type="EMBL" id="JAKEVZ010000014">
    <property type="protein sequence ID" value="MCF1752662.1"/>
    <property type="molecule type" value="Genomic_DNA"/>
</dbReference>
<dbReference type="SUPFAM" id="SSF160104">
    <property type="entry name" value="Acetoacetate decarboxylase-like"/>
    <property type="match status" value="1"/>
</dbReference>
<dbReference type="InterPro" id="IPR023375">
    <property type="entry name" value="ADC_dom_sf"/>
</dbReference>
<reference evidence="1 2" key="1">
    <citation type="submission" date="2022-01" db="EMBL/GenBank/DDBJ databases">
        <title>Mariniradius saccharolyticus sp. nov., isolated from sediment of a river.</title>
        <authorList>
            <person name="Liu H."/>
        </authorList>
    </citation>
    <scope>NUCLEOTIDE SEQUENCE [LARGE SCALE GENOMIC DNA]</scope>
    <source>
        <strain evidence="1 2">RY-2</strain>
    </source>
</reference>
<keyword evidence="2" id="KW-1185">Reference proteome</keyword>
<dbReference type="Pfam" id="PF06314">
    <property type="entry name" value="ADC"/>
    <property type="match status" value="1"/>
</dbReference>
<comment type="caution">
    <text evidence="1">The sequence shown here is derived from an EMBL/GenBank/DDBJ whole genome shotgun (WGS) entry which is preliminary data.</text>
</comment>
<dbReference type="Gene3D" id="2.40.400.10">
    <property type="entry name" value="Acetoacetate decarboxylase-like"/>
    <property type="match status" value="1"/>
</dbReference>